<dbReference type="Proteomes" id="UP000325579">
    <property type="component" value="Unassembled WGS sequence"/>
</dbReference>
<dbReference type="GeneID" id="43663248"/>
<name>A0A5N7DC12_9EURO</name>
<sequence length="96" mass="10958">MSPLWQSPEGLEIQSMVRPLTVKRLNDYGEPDADRTTNLTNTLLKNMSVLSVRDLTVKIWYTAISPGVFGFFFFFFFSLVFWDSQGVASMVLVRAN</sequence>
<gene>
    <name evidence="2" type="ORF">BDV37DRAFT_119227</name>
</gene>
<feature type="transmembrane region" description="Helical" evidence="1">
    <location>
        <begin position="59"/>
        <end position="82"/>
    </location>
</feature>
<dbReference type="RefSeq" id="XP_031941251.1">
    <property type="nucleotide sequence ID" value="XM_032078557.1"/>
</dbReference>
<keyword evidence="1" id="KW-1133">Transmembrane helix</keyword>
<keyword evidence="3" id="KW-1185">Reference proteome</keyword>
<accession>A0A5N7DC12</accession>
<dbReference type="EMBL" id="ML736771">
    <property type="protein sequence ID" value="KAE8403932.1"/>
    <property type="molecule type" value="Genomic_DNA"/>
</dbReference>
<proteinExistence type="predicted"/>
<reference evidence="2 3" key="1">
    <citation type="submission" date="2019-04" db="EMBL/GenBank/DDBJ databases">
        <authorList>
            <consortium name="DOE Joint Genome Institute"/>
            <person name="Mondo S."/>
            <person name="Kjaerbolling I."/>
            <person name="Vesth T."/>
            <person name="Frisvad J.C."/>
            <person name="Nybo J.L."/>
            <person name="Theobald S."/>
            <person name="Kildgaard S."/>
            <person name="Isbrandt T."/>
            <person name="Kuo A."/>
            <person name="Sato A."/>
            <person name="Lyhne E.K."/>
            <person name="Kogle M.E."/>
            <person name="Wiebenga A."/>
            <person name="Kun R.S."/>
            <person name="Lubbers R.J."/>
            <person name="Makela M.R."/>
            <person name="Barry K."/>
            <person name="Chovatia M."/>
            <person name="Clum A."/>
            <person name="Daum C."/>
            <person name="Haridas S."/>
            <person name="He G."/>
            <person name="LaButti K."/>
            <person name="Lipzen A."/>
            <person name="Riley R."/>
            <person name="Salamov A."/>
            <person name="Simmons B.A."/>
            <person name="Magnuson J.K."/>
            <person name="Henrissat B."/>
            <person name="Mortensen U.H."/>
            <person name="Larsen T.O."/>
            <person name="Devries R.P."/>
            <person name="Grigoriev I.V."/>
            <person name="Machida M."/>
            <person name="Baker S.E."/>
            <person name="Andersen M.R."/>
            <person name="Cantor M.N."/>
            <person name="Hua S.X."/>
        </authorList>
    </citation>
    <scope>NUCLEOTIDE SEQUENCE [LARGE SCALE GENOMIC DNA]</scope>
    <source>
        <strain evidence="2 3">CBS 119388</strain>
    </source>
</reference>
<evidence type="ECO:0000313" key="3">
    <source>
        <dbReference type="Proteomes" id="UP000325579"/>
    </source>
</evidence>
<dbReference type="AlphaFoldDB" id="A0A5N7DC12"/>
<keyword evidence="1" id="KW-0472">Membrane</keyword>
<evidence type="ECO:0000256" key="1">
    <source>
        <dbReference type="SAM" id="Phobius"/>
    </source>
</evidence>
<organism evidence="2 3">
    <name type="scientific">Aspergillus pseudonomiae</name>
    <dbReference type="NCBI Taxonomy" id="1506151"/>
    <lineage>
        <taxon>Eukaryota</taxon>
        <taxon>Fungi</taxon>
        <taxon>Dikarya</taxon>
        <taxon>Ascomycota</taxon>
        <taxon>Pezizomycotina</taxon>
        <taxon>Eurotiomycetes</taxon>
        <taxon>Eurotiomycetidae</taxon>
        <taxon>Eurotiales</taxon>
        <taxon>Aspergillaceae</taxon>
        <taxon>Aspergillus</taxon>
        <taxon>Aspergillus subgen. Circumdati</taxon>
    </lineage>
</organism>
<keyword evidence="1" id="KW-0812">Transmembrane</keyword>
<protein>
    <submittedName>
        <fullName evidence="2">Uncharacterized protein</fullName>
    </submittedName>
</protein>
<evidence type="ECO:0000313" key="2">
    <source>
        <dbReference type="EMBL" id="KAE8403932.1"/>
    </source>
</evidence>